<reference evidence="1 2" key="1">
    <citation type="submission" date="2019-05" db="EMBL/GenBank/DDBJ databases">
        <title>Another draft genome of Portunus trituberculatus and its Hox gene families provides insights of decapod evolution.</title>
        <authorList>
            <person name="Jeong J.-H."/>
            <person name="Song I."/>
            <person name="Kim S."/>
            <person name="Choi T."/>
            <person name="Kim D."/>
            <person name="Ryu S."/>
            <person name="Kim W."/>
        </authorList>
    </citation>
    <scope>NUCLEOTIDE SEQUENCE [LARGE SCALE GENOMIC DNA]</scope>
    <source>
        <tissue evidence="1">Muscle</tissue>
    </source>
</reference>
<dbReference type="EMBL" id="VSRR010013940">
    <property type="protein sequence ID" value="MPC56440.1"/>
    <property type="molecule type" value="Genomic_DNA"/>
</dbReference>
<evidence type="ECO:0000313" key="2">
    <source>
        <dbReference type="Proteomes" id="UP000324222"/>
    </source>
</evidence>
<keyword evidence="2" id="KW-1185">Reference proteome</keyword>
<proteinExistence type="predicted"/>
<evidence type="ECO:0000313" key="1">
    <source>
        <dbReference type="EMBL" id="MPC56440.1"/>
    </source>
</evidence>
<comment type="caution">
    <text evidence="1">The sequence shown here is derived from an EMBL/GenBank/DDBJ whole genome shotgun (WGS) entry which is preliminary data.</text>
</comment>
<gene>
    <name evidence="1" type="ORF">E2C01_050401</name>
</gene>
<protein>
    <submittedName>
        <fullName evidence="1">Uncharacterized protein</fullName>
    </submittedName>
</protein>
<dbReference type="Proteomes" id="UP000324222">
    <property type="component" value="Unassembled WGS sequence"/>
</dbReference>
<organism evidence="1 2">
    <name type="scientific">Portunus trituberculatus</name>
    <name type="common">Swimming crab</name>
    <name type="synonym">Neptunus trituberculatus</name>
    <dbReference type="NCBI Taxonomy" id="210409"/>
    <lineage>
        <taxon>Eukaryota</taxon>
        <taxon>Metazoa</taxon>
        <taxon>Ecdysozoa</taxon>
        <taxon>Arthropoda</taxon>
        <taxon>Crustacea</taxon>
        <taxon>Multicrustacea</taxon>
        <taxon>Malacostraca</taxon>
        <taxon>Eumalacostraca</taxon>
        <taxon>Eucarida</taxon>
        <taxon>Decapoda</taxon>
        <taxon>Pleocyemata</taxon>
        <taxon>Brachyura</taxon>
        <taxon>Eubrachyura</taxon>
        <taxon>Portunoidea</taxon>
        <taxon>Portunidae</taxon>
        <taxon>Portuninae</taxon>
        <taxon>Portunus</taxon>
    </lineage>
</organism>
<accession>A0A5B7G861</accession>
<name>A0A5B7G861_PORTR</name>
<sequence>MASFVSTATAVPFFPHSGPPPPPLILPSTHPSSAPTLPSLVPISSTSLVSGFIECVSLQPTVVFP</sequence>
<dbReference type="AlphaFoldDB" id="A0A5B7G861"/>